<feature type="compositionally biased region" description="Polar residues" evidence="1">
    <location>
        <begin position="63"/>
        <end position="80"/>
    </location>
</feature>
<sequence length="343" mass="38411">MASVTCRGDLHMDVLGPLNIITKIQPAVEISEKCVDSGSSQPSSPEMDTPRVKRIDPPHYSPESPTHSGRRTSSVANSVQHSRSASRSTARSRPPSRHSSFNSTRRPVTTASIVSVPPPRATPHERRESLLALHRESCRLFEGQESADNIRPTLQRAFSTTYRSRQESHTSSDIGYSAPPSPIASSQSSRRDYEHRGSLSSAAASPPFHPRDRSNTLPSGTASGLIHSPSASSMHIPATVMEWTSDTTRRREYEKIDRSTRGVRGLWRRVAPRWCQRDSRAPFFEEGKKDGEGSVRRFRMDLPDEESGSERDQPEPQFLDLHKNSDGYALRRWAYRRSKTTPN</sequence>
<feature type="region of interest" description="Disordered" evidence="1">
    <location>
        <begin position="284"/>
        <end position="323"/>
    </location>
</feature>
<protein>
    <submittedName>
        <fullName evidence="2">Uncharacterized protein</fullName>
    </submittedName>
</protein>
<feature type="compositionally biased region" description="Polar residues" evidence="1">
    <location>
        <begin position="37"/>
        <end position="46"/>
    </location>
</feature>
<dbReference type="EMBL" id="JAPZBO010000005">
    <property type="protein sequence ID" value="KAJ5316140.1"/>
    <property type="molecule type" value="Genomic_DNA"/>
</dbReference>
<feature type="compositionally biased region" description="Polar residues" evidence="1">
    <location>
        <begin position="101"/>
        <end position="113"/>
    </location>
</feature>
<feature type="region of interest" description="Disordered" evidence="1">
    <location>
        <begin position="160"/>
        <end position="233"/>
    </location>
</feature>
<reference evidence="2" key="2">
    <citation type="journal article" date="2023" name="IMA Fungus">
        <title>Comparative genomic study of the Penicillium genus elucidates a diverse pangenome and 15 lateral gene transfer events.</title>
        <authorList>
            <person name="Petersen C."/>
            <person name="Sorensen T."/>
            <person name="Nielsen M.R."/>
            <person name="Sondergaard T.E."/>
            <person name="Sorensen J.L."/>
            <person name="Fitzpatrick D.A."/>
            <person name="Frisvad J.C."/>
            <person name="Nielsen K.L."/>
        </authorList>
    </citation>
    <scope>NUCLEOTIDE SEQUENCE</scope>
    <source>
        <strain evidence="2">IBT 21472</strain>
    </source>
</reference>
<proteinExistence type="predicted"/>
<feature type="compositionally biased region" description="Basic and acidic residues" evidence="1">
    <location>
        <begin position="48"/>
        <end position="57"/>
    </location>
</feature>
<gene>
    <name evidence="2" type="ORF">N7476_006447</name>
</gene>
<feature type="region of interest" description="Disordered" evidence="1">
    <location>
        <begin position="32"/>
        <end position="125"/>
    </location>
</feature>
<evidence type="ECO:0000256" key="1">
    <source>
        <dbReference type="SAM" id="MobiDB-lite"/>
    </source>
</evidence>
<dbReference type="Proteomes" id="UP001147746">
    <property type="component" value="Unassembled WGS sequence"/>
</dbReference>
<keyword evidence="3" id="KW-1185">Reference proteome</keyword>
<dbReference type="AlphaFoldDB" id="A0A9W9PXR3"/>
<reference evidence="2" key="1">
    <citation type="submission" date="2022-12" db="EMBL/GenBank/DDBJ databases">
        <authorList>
            <person name="Petersen C."/>
        </authorList>
    </citation>
    <scope>NUCLEOTIDE SEQUENCE</scope>
    <source>
        <strain evidence="2">IBT 21472</strain>
    </source>
</reference>
<evidence type="ECO:0000313" key="3">
    <source>
        <dbReference type="Proteomes" id="UP001147746"/>
    </source>
</evidence>
<name>A0A9W9PXR3_9EURO</name>
<accession>A0A9W9PXR3</accession>
<organism evidence="2 3">
    <name type="scientific">Penicillium atrosanguineum</name>
    <dbReference type="NCBI Taxonomy" id="1132637"/>
    <lineage>
        <taxon>Eukaryota</taxon>
        <taxon>Fungi</taxon>
        <taxon>Dikarya</taxon>
        <taxon>Ascomycota</taxon>
        <taxon>Pezizomycotina</taxon>
        <taxon>Eurotiomycetes</taxon>
        <taxon>Eurotiomycetidae</taxon>
        <taxon>Eurotiales</taxon>
        <taxon>Aspergillaceae</taxon>
        <taxon>Penicillium</taxon>
    </lineage>
</organism>
<feature type="compositionally biased region" description="Low complexity" evidence="1">
    <location>
        <begin position="81"/>
        <end position="100"/>
    </location>
</feature>
<comment type="caution">
    <text evidence="2">The sequence shown here is derived from an EMBL/GenBank/DDBJ whole genome shotgun (WGS) entry which is preliminary data.</text>
</comment>
<evidence type="ECO:0000313" key="2">
    <source>
        <dbReference type="EMBL" id="KAJ5316140.1"/>
    </source>
</evidence>